<dbReference type="RefSeq" id="XP_010905473.2">
    <property type="nucleotide sequence ID" value="XM_010907171.3"/>
</dbReference>
<sequence length="558" mass="60084">MLPYPVKLISCPTSHRPVSLALHSLLPRDTQKKSQMTDQKPEATKVAYQVPHDSLPTAVAPQPWRNNKFAMACGALASMTTIVLGYDIGVMSGAAIFIQDDFHVSDTEIEILLGILNISSLIGSLAAGRTADWIGRRYTIVFAAGIFFVGAILMGLAPNYAFLMVGRFITGIGVGYAGVIAAVYTAEVAPASSRGFLVSFPEVFINFGILVGYLSNFAFARLPEHLSWRLMLGVGAIPSVFLGIGVLAMPESPRWLVMRGKLAAAKKVLAKTSDTPEEAEERLLDIKNVAGIPADCNDDVVAVQKQSHGKGVWKELFLRPTPSVRRVLISAMGIHFFQQASGIDSVVLYSPRVFQKAGIYDKDKLLGTTVAVGFTKTLFILVATFLLDRVGRRPLLLSSQGGMIVSLAGLGLGLTIIDHHPNGQLPWAIGLCIASILAFVAFFSIGMGPMPSVYCSEIFPLRLRAQGVSVGVVVNRVTSGVITMTFLSLYKAITIGGSFFLYAGIAAVGWVFFFTYLKETRGKTLEEMENLFGTKTEEEEDGEVQMANGAGRGSTGKD</sequence>
<evidence type="ECO:0000256" key="9">
    <source>
        <dbReference type="RuleBase" id="RU003346"/>
    </source>
</evidence>
<name>A0A6I9QAB2_ELAGV</name>
<dbReference type="InterPro" id="IPR003663">
    <property type="entry name" value="Sugar/inositol_transpt"/>
</dbReference>
<dbReference type="AlphaFoldDB" id="A0A6I9QAB2"/>
<dbReference type="GO" id="GO:0015293">
    <property type="term" value="F:symporter activity"/>
    <property type="evidence" value="ECO:0007669"/>
    <property type="project" value="UniProtKB-KW"/>
</dbReference>
<evidence type="ECO:0000256" key="5">
    <source>
        <dbReference type="ARBA" id="ARBA00022692"/>
    </source>
</evidence>
<evidence type="ECO:0000256" key="6">
    <source>
        <dbReference type="ARBA" id="ARBA00022847"/>
    </source>
</evidence>
<dbReference type="InterPro" id="IPR045262">
    <property type="entry name" value="STP/PLT_plant"/>
</dbReference>
<evidence type="ECO:0000256" key="1">
    <source>
        <dbReference type="ARBA" id="ARBA00004141"/>
    </source>
</evidence>
<feature type="transmembrane region" description="Helical" evidence="11">
    <location>
        <begin position="196"/>
        <end position="214"/>
    </location>
</feature>
<dbReference type="FunCoup" id="A0A6I9QAB2">
    <property type="interactions" value="61"/>
</dbReference>
<comment type="similarity">
    <text evidence="2 9">Belongs to the major facilitator superfamily. Sugar transporter (TC 2.A.1.1) family.</text>
</comment>
<evidence type="ECO:0000256" key="10">
    <source>
        <dbReference type="SAM" id="MobiDB-lite"/>
    </source>
</evidence>
<dbReference type="OrthoDB" id="6339427at2759"/>
<feature type="transmembrane region" description="Helical" evidence="11">
    <location>
        <begin position="427"/>
        <end position="447"/>
    </location>
</feature>
<dbReference type="SUPFAM" id="SSF103473">
    <property type="entry name" value="MFS general substrate transporter"/>
    <property type="match status" value="1"/>
</dbReference>
<feature type="transmembrane region" description="Helical" evidence="11">
    <location>
        <begin position="140"/>
        <end position="158"/>
    </location>
</feature>
<keyword evidence="6" id="KW-0769">Symport</keyword>
<keyword evidence="8 11" id="KW-0472">Membrane</keyword>
<keyword evidence="3 9" id="KW-0813">Transport</keyword>
<dbReference type="FunFam" id="1.20.1250.20:FF:000025">
    <property type="entry name" value="probable polyol transporter 4"/>
    <property type="match status" value="1"/>
</dbReference>
<feature type="transmembrane region" description="Helical" evidence="11">
    <location>
        <begin position="499"/>
        <end position="517"/>
    </location>
</feature>
<dbReference type="PANTHER" id="PTHR23500:SF424">
    <property type="entry name" value="POLYOL TRANSPORTER 5"/>
    <property type="match status" value="1"/>
</dbReference>
<reference evidence="14" key="1">
    <citation type="submission" date="2025-08" db="UniProtKB">
        <authorList>
            <consortium name="RefSeq"/>
        </authorList>
    </citation>
    <scope>IDENTIFICATION</scope>
</reference>
<feature type="transmembrane region" description="Helical" evidence="11">
    <location>
        <begin position="226"/>
        <end position="249"/>
    </location>
</feature>
<dbReference type="PROSITE" id="PS50850">
    <property type="entry name" value="MFS"/>
    <property type="match status" value="1"/>
</dbReference>
<feature type="region of interest" description="Disordered" evidence="10">
    <location>
        <begin position="535"/>
        <end position="558"/>
    </location>
</feature>
<comment type="subcellular location">
    <subcellularLocation>
        <location evidence="1">Membrane</location>
        <topology evidence="1">Multi-pass membrane protein</topology>
    </subcellularLocation>
</comment>
<feature type="transmembrane region" description="Helical" evidence="11">
    <location>
        <begin position="327"/>
        <end position="349"/>
    </location>
</feature>
<dbReference type="Gene3D" id="1.20.1250.20">
    <property type="entry name" value="MFS general substrate transporter like domains"/>
    <property type="match status" value="1"/>
</dbReference>
<evidence type="ECO:0000313" key="13">
    <source>
        <dbReference type="Proteomes" id="UP000504607"/>
    </source>
</evidence>
<proteinExistence type="inferred from homology"/>
<evidence type="ECO:0000313" key="14">
    <source>
        <dbReference type="RefSeq" id="XP_010905473.2"/>
    </source>
</evidence>
<feature type="domain" description="Major facilitator superfamily (MFS) profile" evidence="12">
    <location>
        <begin position="73"/>
        <end position="521"/>
    </location>
</feature>
<feature type="transmembrane region" description="Helical" evidence="11">
    <location>
        <begin position="369"/>
        <end position="387"/>
    </location>
</feature>
<feature type="transmembrane region" description="Helical" evidence="11">
    <location>
        <begin position="164"/>
        <end position="184"/>
    </location>
</feature>
<organism evidence="13 14">
    <name type="scientific">Elaeis guineensis var. tenera</name>
    <name type="common">Oil palm</name>
    <dbReference type="NCBI Taxonomy" id="51953"/>
    <lineage>
        <taxon>Eukaryota</taxon>
        <taxon>Viridiplantae</taxon>
        <taxon>Streptophyta</taxon>
        <taxon>Embryophyta</taxon>
        <taxon>Tracheophyta</taxon>
        <taxon>Spermatophyta</taxon>
        <taxon>Magnoliopsida</taxon>
        <taxon>Liliopsida</taxon>
        <taxon>Arecaceae</taxon>
        <taxon>Arecoideae</taxon>
        <taxon>Cocoseae</taxon>
        <taxon>Elaeidinae</taxon>
        <taxon>Elaeis</taxon>
    </lineage>
</organism>
<dbReference type="PANTHER" id="PTHR23500">
    <property type="entry name" value="SOLUTE CARRIER FAMILY 2, FACILITATED GLUCOSE TRANSPORTER"/>
    <property type="match status" value="1"/>
</dbReference>
<evidence type="ECO:0000256" key="3">
    <source>
        <dbReference type="ARBA" id="ARBA00022448"/>
    </source>
</evidence>
<evidence type="ECO:0000256" key="2">
    <source>
        <dbReference type="ARBA" id="ARBA00010992"/>
    </source>
</evidence>
<dbReference type="InterPro" id="IPR005828">
    <property type="entry name" value="MFS_sugar_transport-like"/>
</dbReference>
<dbReference type="InterPro" id="IPR020846">
    <property type="entry name" value="MFS_dom"/>
</dbReference>
<dbReference type="PROSITE" id="PS00217">
    <property type="entry name" value="SUGAR_TRANSPORT_2"/>
    <property type="match status" value="1"/>
</dbReference>
<evidence type="ECO:0000256" key="8">
    <source>
        <dbReference type="ARBA" id="ARBA00023136"/>
    </source>
</evidence>
<dbReference type="Pfam" id="PF00083">
    <property type="entry name" value="Sugar_tr"/>
    <property type="match status" value="1"/>
</dbReference>
<dbReference type="PROSITE" id="PS00216">
    <property type="entry name" value="SUGAR_TRANSPORT_1"/>
    <property type="match status" value="1"/>
</dbReference>
<evidence type="ECO:0000259" key="12">
    <source>
        <dbReference type="PROSITE" id="PS50850"/>
    </source>
</evidence>
<evidence type="ECO:0000256" key="4">
    <source>
        <dbReference type="ARBA" id="ARBA00022597"/>
    </source>
</evidence>
<keyword evidence="5 11" id="KW-0812">Transmembrane</keyword>
<evidence type="ECO:0000256" key="11">
    <source>
        <dbReference type="SAM" id="Phobius"/>
    </source>
</evidence>
<dbReference type="PRINTS" id="PR00171">
    <property type="entry name" value="SUGRTRNSPORT"/>
</dbReference>
<feature type="transmembrane region" description="Helical" evidence="11">
    <location>
        <begin position="109"/>
        <end position="128"/>
    </location>
</feature>
<protein>
    <submittedName>
        <fullName evidence="14">Polyol transporter 1</fullName>
    </submittedName>
</protein>
<dbReference type="InterPro" id="IPR005829">
    <property type="entry name" value="Sugar_transporter_CS"/>
</dbReference>
<accession>A0A6I9QAB2</accession>
<dbReference type="Proteomes" id="UP000504607">
    <property type="component" value="Unplaced"/>
</dbReference>
<feature type="transmembrane region" description="Helical" evidence="11">
    <location>
        <begin position="69"/>
        <end position="97"/>
    </location>
</feature>
<dbReference type="InterPro" id="IPR036259">
    <property type="entry name" value="MFS_trans_sf"/>
</dbReference>
<keyword evidence="7 11" id="KW-1133">Transmembrane helix</keyword>
<keyword evidence="4" id="KW-0762">Sugar transport</keyword>
<gene>
    <name evidence="14" type="primary">LOC105032664</name>
</gene>
<dbReference type="GO" id="GO:0015144">
    <property type="term" value="F:carbohydrate transmembrane transporter activity"/>
    <property type="evidence" value="ECO:0007669"/>
    <property type="project" value="InterPro"/>
</dbReference>
<dbReference type="GO" id="GO:0016020">
    <property type="term" value="C:membrane"/>
    <property type="evidence" value="ECO:0007669"/>
    <property type="project" value="UniProtKB-SubCell"/>
</dbReference>
<dbReference type="InParanoid" id="A0A6I9QAB2"/>
<feature type="transmembrane region" description="Helical" evidence="11">
    <location>
        <begin position="468"/>
        <end position="493"/>
    </location>
</feature>
<evidence type="ECO:0000256" key="7">
    <source>
        <dbReference type="ARBA" id="ARBA00022989"/>
    </source>
</evidence>
<dbReference type="NCBIfam" id="TIGR00879">
    <property type="entry name" value="SP"/>
    <property type="match status" value="1"/>
</dbReference>
<feature type="transmembrane region" description="Helical" evidence="11">
    <location>
        <begin position="394"/>
        <end position="415"/>
    </location>
</feature>
<keyword evidence="13" id="KW-1185">Reference proteome</keyword>